<proteinExistence type="predicted"/>
<evidence type="ECO:0000313" key="3">
    <source>
        <dbReference type="Proteomes" id="UP000612893"/>
    </source>
</evidence>
<dbReference type="RefSeq" id="WP_338201773.1">
    <property type="nucleotide sequence ID" value="NZ_JAEKNR010000118.1"/>
</dbReference>
<dbReference type="AlphaFoldDB" id="A0A934KAF3"/>
<keyword evidence="1" id="KW-0812">Transmembrane</keyword>
<protein>
    <recommendedName>
        <fullName evidence="4">DUF1003 domain-containing protein</fullName>
    </recommendedName>
</protein>
<evidence type="ECO:0000313" key="2">
    <source>
        <dbReference type="EMBL" id="MBJ7598620.1"/>
    </source>
</evidence>
<reference evidence="2" key="1">
    <citation type="submission" date="2020-10" db="EMBL/GenBank/DDBJ databases">
        <title>Ca. Dormibacterota MAGs.</title>
        <authorList>
            <person name="Montgomery K."/>
        </authorList>
    </citation>
    <scope>NUCLEOTIDE SEQUENCE [LARGE SCALE GENOMIC DNA]</scope>
    <source>
        <strain evidence="2">SC8812_S17_10</strain>
    </source>
</reference>
<dbReference type="Proteomes" id="UP000612893">
    <property type="component" value="Unassembled WGS sequence"/>
</dbReference>
<sequence length="152" mass="16708">MSQDVKPQATAGEGPVSGIEQFIRHVPRLVVARDVRPRVFGSGAVNRFNGAIAVAATHVLSNMWFFWFCVLLDLIMLPTVIQNPTPTLVVTYISQTVIQLLALPLLGAGQRIIAAAQDARAEADHVTLTALHTINVHQLEILRRLDKLEKRA</sequence>
<name>A0A934KAF3_9BACT</name>
<evidence type="ECO:0000256" key="1">
    <source>
        <dbReference type="SAM" id="Phobius"/>
    </source>
</evidence>
<comment type="caution">
    <text evidence="2">The sequence shown here is derived from an EMBL/GenBank/DDBJ whole genome shotgun (WGS) entry which is preliminary data.</text>
</comment>
<keyword evidence="3" id="KW-1185">Reference proteome</keyword>
<accession>A0A934KAF3</accession>
<dbReference type="EMBL" id="JAEKNR010000118">
    <property type="protein sequence ID" value="MBJ7598620.1"/>
    <property type="molecule type" value="Genomic_DNA"/>
</dbReference>
<keyword evidence="1" id="KW-0472">Membrane</keyword>
<keyword evidence="1" id="KW-1133">Transmembrane helix</keyword>
<organism evidence="2 3">
    <name type="scientific">Candidatus Nephthysia bennettiae</name>
    <dbReference type="NCBI Taxonomy" id="3127016"/>
    <lineage>
        <taxon>Bacteria</taxon>
        <taxon>Bacillati</taxon>
        <taxon>Candidatus Dormiibacterota</taxon>
        <taxon>Candidatus Dormibacteria</taxon>
        <taxon>Candidatus Dormibacterales</taxon>
        <taxon>Candidatus Dormibacteraceae</taxon>
        <taxon>Candidatus Nephthysia</taxon>
    </lineage>
</organism>
<gene>
    <name evidence="2" type="ORF">JF922_11115</name>
</gene>
<evidence type="ECO:0008006" key="4">
    <source>
        <dbReference type="Google" id="ProtNLM"/>
    </source>
</evidence>
<feature type="transmembrane region" description="Helical" evidence="1">
    <location>
        <begin position="64"/>
        <end position="81"/>
    </location>
</feature>
<feature type="transmembrane region" description="Helical" evidence="1">
    <location>
        <begin position="87"/>
        <end position="106"/>
    </location>
</feature>